<reference evidence="1 2" key="1">
    <citation type="submission" date="2017-08" db="EMBL/GenBank/DDBJ databases">
        <title>Acidophilic green algal genome provides insights into adaptation to an acidic environment.</title>
        <authorList>
            <person name="Hirooka S."/>
            <person name="Hirose Y."/>
            <person name="Kanesaki Y."/>
            <person name="Higuchi S."/>
            <person name="Fujiwara T."/>
            <person name="Onuma R."/>
            <person name="Era A."/>
            <person name="Ohbayashi R."/>
            <person name="Uzuka A."/>
            <person name="Nozaki H."/>
            <person name="Yoshikawa H."/>
            <person name="Miyagishima S.Y."/>
        </authorList>
    </citation>
    <scope>NUCLEOTIDE SEQUENCE [LARGE SCALE GENOMIC DNA]</scope>
    <source>
        <strain evidence="1 2">NIES-2499</strain>
    </source>
</reference>
<evidence type="ECO:0000313" key="2">
    <source>
        <dbReference type="Proteomes" id="UP000232323"/>
    </source>
</evidence>
<dbReference type="PANTHER" id="PTHR33129">
    <property type="entry name" value="PROTEIN KINASE DOMAIN-CONTAINING PROTEIN-RELATED"/>
    <property type="match status" value="1"/>
</dbReference>
<dbReference type="SUPFAM" id="SSF52540">
    <property type="entry name" value="P-loop containing nucleoside triphosphate hydrolases"/>
    <property type="match status" value="1"/>
</dbReference>
<dbReference type="OrthoDB" id="544992at2759"/>
<organism evidence="1 2">
    <name type="scientific">Chlamydomonas eustigma</name>
    <dbReference type="NCBI Taxonomy" id="1157962"/>
    <lineage>
        <taxon>Eukaryota</taxon>
        <taxon>Viridiplantae</taxon>
        <taxon>Chlorophyta</taxon>
        <taxon>core chlorophytes</taxon>
        <taxon>Chlorophyceae</taxon>
        <taxon>CS clade</taxon>
        <taxon>Chlamydomonadales</taxon>
        <taxon>Chlamydomonadaceae</taxon>
        <taxon>Chlamydomonas</taxon>
    </lineage>
</organism>
<dbReference type="Proteomes" id="UP000232323">
    <property type="component" value="Unassembled WGS sequence"/>
</dbReference>
<dbReference type="PANTHER" id="PTHR33129:SF1">
    <property type="entry name" value="ATP-BINDING PROTEIN"/>
    <property type="match status" value="1"/>
</dbReference>
<evidence type="ECO:0000313" key="1">
    <source>
        <dbReference type="EMBL" id="GAX79590.1"/>
    </source>
</evidence>
<dbReference type="AlphaFoldDB" id="A0A250XA00"/>
<gene>
    <name evidence="1" type="ORF">CEUSTIGMA_g7031.t1</name>
</gene>
<accession>A0A250XA00</accession>
<dbReference type="STRING" id="1157962.A0A250XA00"/>
<dbReference type="EMBL" id="BEGY01000044">
    <property type="protein sequence ID" value="GAX79590.1"/>
    <property type="molecule type" value="Genomic_DNA"/>
</dbReference>
<name>A0A250XA00_9CHLO</name>
<protein>
    <submittedName>
        <fullName evidence="1">Uncharacterized protein</fullName>
    </submittedName>
</protein>
<keyword evidence="2" id="KW-1185">Reference proteome</keyword>
<dbReference type="InterPro" id="IPR052980">
    <property type="entry name" value="Crinkler_effector"/>
</dbReference>
<comment type="caution">
    <text evidence="1">The sequence shown here is derived from an EMBL/GenBank/DDBJ whole genome shotgun (WGS) entry which is preliminary data.</text>
</comment>
<proteinExistence type="predicted"/>
<sequence>MLSRSFATASRAVNDISQCSQTITAYATSTSRRTSPVAKSVGPKTLRSTNNPTFLSSTEMLKRGVGVSDVHAFGIKGQQVRVASGLGGPYSASSSGDVGAAEARQQVQEFWISLQKACVKDGFLQLRKGDYFLGSPMKGHRILMRESYESILQRIDELLDKGLRRFLITGTPGIGKSFFMFPLMHWLLLKKGVKRIVLEIEDLRYYFCVGESVISGGAQAFEGVLGDEETWWIVDKAKGREREAYTVLLSSPSQERCKEFLKLMGCTTLFMPVWSKEEIEKCRVQLFSHLNAEAVSDLYEKWGGVPRFVLEKANDIPSQHQLEGSIRGCSWMDLMTCTCSTSDAKDASHMALHLHVKPDSGCQKYFMAIASSYVKSELVRMGHETSSSQLENYFEWCMSSPVTREMAGIFSEALAHKSLQRG</sequence>
<dbReference type="InterPro" id="IPR027417">
    <property type="entry name" value="P-loop_NTPase"/>
</dbReference>